<keyword evidence="7 10" id="KW-0472">Membrane</keyword>
<accession>A0A0M4JMK6</accession>
<proteinExistence type="evidence at transcript level"/>
<dbReference type="PANTHER" id="PTHR21137:SF35">
    <property type="entry name" value="ODORANT RECEPTOR 19A-RELATED"/>
    <property type="match status" value="1"/>
</dbReference>
<protein>
    <recommendedName>
        <fullName evidence="10">Odorant receptor</fullName>
    </recommendedName>
</protein>
<keyword evidence="5 10" id="KW-0552">Olfaction</keyword>
<evidence type="ECO:0000256" key="2">
    <source>
        <dbReference type="ARBA" id="ARBA00022475"/>
    </source>
</evidence>
<evidence type="ECO:0000256" key="1">
    <source>
        <dbReference type="ARBA" id="ARBA00004651"/>
    </source>
</evidence>
<dbReference type="GO" id="GO:0005549">
    <property type="term" value="F:odorant binding"/>
    <property type="evidence" value="ECO:0007669"/>
    <property type="project" value="InterPro"/>
</dbReference>
<comment type="caution">
    <text evidence="10">Lacks conserved residue(s) required for the propagation of feature annotation.</text>
</comment>
<keyword evidence="8 10" id="KW-0675">Receptor</keyword>
<evidence type="ECO:0000256" key="5">
    <source>
        <dbReference type="ARBA" id="ARBA00022725"/>
    </source>
</evidence>
<dbReference type="InterPro" id="IPR004117">
    <property type="entry name" value="7tm6_olfct_rcpt"/>
</dbReference>
<feature type="transmembrane region" description="Helical" evidence="10">
    <location>
        <begin position="142"/>
        <end position="160"/>
    </location>
</feature>
<feature type="transmembrane region" description="Helical" evidence="10">
    <location>
        <begin position="77"/>
        <end position="95"/>
    </location>
</feature>
<keyword evidence="9 10" id="KW-0807">Transducer</keyword>
<name>A0A0M4JMK6_LOCMI</name>
<evidence type="ECO:0000256" key="8">
    <source>
        <dbReference type="ARBA" id="ARBA00023170"/>
    </source>
</evidence>
<evidence type="ECO:0000256" key="3">
    <source>
        <dbReference type="ARBA" id="ARBA00022606"/>
    </source>
</evidence>
<keyword evidence="3 10" id="KW-0716">Sensory transduction</keyword>
<evidence type="ECO:0000256" key="6">
    <source>
        <dbReference type="ARBA" id="ARBA00022989"/>
    </source>
</evidence>
<evidence type="ECO:0000256" key="10">
    <source>
        <dbReference type="RuleBase" id="RU351113"/>
    </source>
</evidence>
<keyword evidence="2" id="KW-1003">Cell membrane</keyword>
<feature type="transmembrane region" description="Helical" evidence="10">
    <location>
        <begin position="43"/>
        <end position="65"/>
    </location>
</feature>
<evidence type="ECO:0000313" key="11">
    <source>
        <dbReference type="EMBL" id="ALD51449.1"/>
    </source>
</evidence>
<dbReference type="AlphaFoldDB" id="A0A0M4JMK6"/>
<comment type="subcellular location">
    <subcellularLocation>
        <location evidence="1 10">Cell membrane</location>
        <topology evidence="1 10">Multi-pass membrane protein</topology>
    </subcellularLocation>
</comment>
<comment type="similarity">
    <text evidence="10">Belongs to the insect chemoreceptor superfamily. Heteromeric odorant receptor channel (TC 1.A.69) family.</text>
</comment>
<dbReference type="GO" id="GO:0007165">
    <property type="term" value="P:signal transduction"/>
    <property type="evidence" value="ECO:0007669"/>
    <property type="project" value="UniProtKB-KW"/>
</dbReference>
<keyword evidence="6 10" id="KW-1133">Transmembrane helix</keyword>
<evidence type="ECO:0000256" key="9">
    <source>
        <dbReference type="ARBA" id="ARBA00023224"/>
    </source>
</evidence>
<dbReference type="Pfam" id="PF02949">
    <property type="entry name" value="7tm_6"/>
    <property type="match status" value="1"/>
</dbReference>
<dbReference type="EMBL" id="KP843313">
    <property type="protein sequence ID" value="ALD51449.1"/>
    <property type="molecule type" value="mRNA"/>
</dbReference>
<evidence type="ECO:0000256" key="7">
    <source>
        <dbReference type="ARBA" id="ARBA00023136"/>
    </source>
</evidence>
<dbReference type="PANTHER" id="PTHR21137">
    <property type="entry name" value="ODORANT RECEPTOR"/>
    <property type="match status" value="1"/>
</dbReference>
<sequence>MDQRATSQSEEEEWAGQSVVRTNTHLLRLLGLWRPARSRLYDAYTAAVLAVGVADLALASAGLWLRPGGLAEVTLGLANLFVILTALSKSVLLLGRRPLFYELVRRVDGATAAQRPFCGEDPLLARLSADARARADRLSRAMHWYVVFAALSWSAVPLLAPPGDRVWPFQQLPPRPWARSPLYEASYALQVAGTTYFALINMDSDCFFMAVMTHVSLQFRILASRFAKLNSTEESLADKKASDVRVTSSESTLPVDDTDRELRACIQTHQKLLRLVNFLNDVMSPMAMMQLALGVINSCMVLFPATYSEDSSDVMKCWGALPLLAIQVFLYCSGAQRLADQLVQATYSYYTLLQHFNSH</sequence>
<keyword evidence="4 10" id="KW-0812">Transmembrane</keyword>
<dbReference type="GO" id="GO:0004984">
    <property type="term" value="F:olfactory receptor activity"/>
    <property type="evidence" value="ECO:0007669"/>
    <property type="project" value="InterPro"/>
</dbReference>
<reference evidence="11" key="2">
    <citation type="submission" date="2015-02" db="EMBL/GenBank/DDBJ databases">
        <authorList>
            <person name="Torres C."/>
        </authorList>
    </citation>
    <scope>NUCLEOTIDE SEQUENCE</scope>
</reference>
<reference evidence="11" key="1">
    <citation type="journal article" date="2015" name="Cell. Mol. Life Sci.">
        <title>Identification and functional analysis of olfactory receptor family reveal unusual characteristics of the olfactory system in the migratory locust.</title>
        <authorList>
            <person name="Wang Z."/>
            <person name="Yang P."/>
            <person name="Chen D."/>
            <person name="Jiang F."/>
            <person name="Li Y."/>
            <person name="Wang X."/>
            <person name="Kang L."/>
        </authorList>
    </citation>
    <scope>NUCLEOTIDE SEQUENCE</scope>
</reference>
<dbReference type="GO" id="GO:0005886">
    <property type="term" value="C:plasma membrane"/>
    <property type="evidence" value="ECO:0007669"/>
    <property type="project" value="UniProtKB-SubCell"/>
</dbReference>
<evidence type="ECO:0000256" key="4">
    <source>
        <dbReference type="ARBA" id="ARBA00022692"/>
    </source>
</evidence>
<organism evidence="11">
    <name type="scientific">Locusta migratoria</name>
    <name type="common">Migratory locust</name>
    <dbReference type="NCBI Taxonomy" id="7004"/>
    <lineage>
        <taxon>Eukaryota</taxon>
        <taxon>Metazoa</taxon>
        <taxon>Ecdysozoa</taxon>
        <taxon>Arthropoda</taxon>
        <taxon>Hexapoda</taxon>
        <taxon>Insecta</taxon>
        <taxon>Pterygota</taxon>
        <taxon>Neoptera</taxon>
        <taxon>Polyneoptera</taxon>
        <taxon>Orthoptera</taxon>
        <taxon>Caelifera</taxon>
        <taxon>Acrididea</taxon>
        <taxon>Acridomorpha</taxon>
        <taxon>Acridoidea</taxon>
        <taxon>Acrididae</taxon>
        <taxon>Oedipodinae</taxon>
        <taxon>Locusta</taxon>
    </lineage>
</organism>